<dbReference type="PANTHER" id="PTHR34112">
    <property type="entry name" value="C-JUN-AMINO-TERMINAL KINASE-INTERACTING PROTEIN"/>
    <property type="match status" value="1"/>
</dbReference>
<protein>
    <submittedName>
        <fullName evidence="2">Uncharacterized protein</fullName>
    </submittedName>
</protein>
<keyword evidence="3" id="KW-1185">Reference proteome</keyword>
<reference evidence="2 3" key="1">
    <citation type="submission" date="2024-11" db="EMBL/GenBank/DDBJ databases">
        <title>Chromosome-level genome assembly of Eucalyptus globulus Labill. provides insights into its genome evolution.</title>
        <authorList>
            <person name="Li X."/>
        </authorList>
    </citation>
    <scope>NUCLEOTIDE SEQUENCE [LARGE SCALE GENOMIC DNA]</scope>
    <source>
        <strain evidence="2">CL2024</strain>
        <tissue evidence="2">Fresh tender leaves</tissue>
    </source>
</reference>
<name>A0ABD3K1L6_EUCGL</name>
<gene>
    <name evidence="2" type="ORF">ACJRO7_026730</name>
</gene>
<feature type="compositionally biased region" description="Low complexity" evidence="1">
    <location>
        <begin position="400"/>
        <end position="412"/>
    </location>
</feature>
<feature type="region of interest" description="Disordered" evidence="1">
    <location>
        <begin position="151"/>
        <end position="181"/>
    </location>
</feature>
<dbReference type="PANTHER" id="PTHR34112:SF18">
    <property type="entry name" value="C-JUN-AMINO-TERMINAL KINASE-INTERACTING PROTEIN"/>
    <property type="match status" value="1"/>
</dbReference>
<dbReference type="Proteomes" id="UP001634007">
    <property type="component" value="Unassembled WGS sequence"/>
</dbReference>
<proteinExistence type="predicted"/>
<evidence type="ECO:0000313" key="2">
    <source>
        <dbReference type="EMBL" id="KAL3729645.1"/>
    </source>
</evidence>
<comment type="caution">
    <text evidence="2">The sequence shown here is derived from an EMBL/GenBank/DDBJ whole genome shotgun (WGS) entry which is preliminary data.</text>
</comment>
<organism evidence="2 3">
    <name type="scientific">Eucalyptus globulus</name>
    <name type="common">Tasmanian blue gum</name>
    <dbReference type="NCBI Taxonomy" id="34317"/>
    <lineage>
        <taxon>Eukaryota</taxon>
        <taxon>Viridiplantae</taxon>
        <taxon>Streptophyta</taxon>
        <taxon>Embryophyta</taxon>
        <taxon>Tracheophyta</taxon>
        <taxon>Spermatophyta</taxon>
        <taxon>Magnoliopsida</taxon>
        <taxon>eudicotyledons</taxon>
        <taxon>Gunneridae</taxon>
        <taxon>Pentapetalae</taxon>
        <taxon>rosids</taxon>
        <taxon>malvids</taxon>
        <taxon>Myrtales</taxon>
        <taxon>Myrtaceae</taxon>
        <taxon>Myrtoideae</taxon>
        <taxon>Eucalypteae</taxon>
        <taxon>Eucalyptus</taxon>
    </lineage>
</organism>
<dbReference type="AlphaFoldDB" id="A0ABD3K1L6"/>
<feature type="compositionally biased region" description="Polar residues" evidence="1">
    <location>
        <begin position="156"/>
        <end position="168"/>
    </location>
</feature>
<accession>A0ABD3K1L6</accession>
<dbReference type="EMBL" id="JBJKBG010000007">
    <property type="protein sequence ID" value="KAL3729645.1"/>
    <property type="molecule type" value="Genomic_DNA"/>
</dbReference>
<feature type="compositionally biased region" description="Polar residues" evidence="1">
    <location>
        <begin position="42"/>
        <end position="56"/>
    </location>
</feature>
<sequence length="612" mass="66028">MMDRSEPSLVPEWLKSGGSLSGGGSRQQQSSSSLRSDDRSANKNVRNRSSLSSGIQVSDRTTSSYFRRSSSSKGSTHSRSFSSSRTHRDEALEDLYELPHNDKPFFGLQKNRDYTDPVGSLLLGKLDKDVLRRSQSMNGRRQEETLRSPVAGDISNARNGGRSITSGLLTKGRDTSSTTEAALGQDFPLLGTEERQRVSEVARVPSVGSFATFQRPSSANSDKTSADGWTVLAEVPGVVGNNNATGLPSPQTVPGSSAILGQNMNGLKMSEAVAQSPSRARTPPQLSVDSQRLEELAIKQSRQLIPVTPSMPKSQLLSSMEKSKTRAAQQTTKFSPTPYGNQPMRGGPARVDVGKTSNLGKLQVLKPSGDLNGLSSTVNENLVSPNGVKVPRSPLNLAPSSVGSHSKNSVSNQNLGGSERKPATSLVTLEKRPSLQTQSRNDFFNLIKQKSSTSISTRTDTTSTVSVSDQEKSELLSAEAGTDSISLETKHQSSSVISVSDFPTEHAREIVENGDACDCTLGFIRNGEEHLNYPNEEEFAFLRSLGWEEGAADGDDEGLTEEEISAFYEEYMKSRPSSQLLGDQQKFLHLNMNGKICIESFGLSSAGSHVRS</sequence>
<evidence type="ECO:0000313" key="3">
    <source>
        <dbReference type="Proteomes" id="UP001634007"/>
    </source>
</evidence>
<feature type="region of interest" description="Disordered" evidence="1">
    <location>
        <begin position="1"/>
        <end position="87"/>
    </location>
</feature>
<evidence type="ECO:0000256" key="1">
    <source>
        <dbReference type="SAM" id="MobiDB-lite"/>
    </source>
</evidence>
<feature type="region of interest" description="Disordered" evidence="1">
    <location>
        <begin position="382"/>
        <end position="426"/>
    </location>
</feature>
<feature type="compositionally biased region" description="Low complexity" evidence="1">
    <location>
        <begin position="58"/>
        <end position="84"/>
    </location>
</feature>